<name>A0A438FW89_VITVI</name>
<organism evidence="1 2">
    <name type="scientific">Vitis vinifera</name>
    <name type="common">Grape</name>
    <dbReference type="NCBI Taxonomy" id="29760"/>
    <lineage>
        <taxon>Eukaryota</taxon>
        <taxon>Viridiplantae</taxon>
        <taxon>Streptophyta</taxon>
        <taxon>Embryophyta</taxon>
        <taxon>Tracheophyta</taxon>
        <taxon>Spermatophyta</taxon>
        <taxon>Magnoliopsida</taxon>
        <taxon>eudicotyledons</taxon>
        <taxon>Gunneridae</taxon>
        <taxon>Pentapetalae</taxon>
        <taxon>rosids</taxon>
        <taxon>Vitales</taxon>
        <taxon>Vitaceae</taxon>
        <taxon>Viteae</taxon>
        <taxon>Vitis</taxon>
    </lineage>
</organism>
<dbReference type="AlphaFoldDB" id="A0A438FW89"/>
<comment type="caution">
    <text evidence="1">The sequence shown here is derived from an EMBL/GenBank/DDBJ whole genome shotgun (WGS) entry which is preliminary data.</text>
</comment>
<dbReference type="EMBL" id="QGNW01000724">
    <property type="protein sequence ID" value="RVW64226.1"/>
    <property type="molecule type" value="Genomic_DNA"/>
</dbReference>
<evidence type="ECO:0000313" key="2">
    <source>
        <dbReference type="Proteomes" id="UP000288805"/>
    </source>
</evidence>
<reference evidence="1 2" key="1">
    <citation type="journal article" date="2018" name="PLoS Genet.">
        <title>Population sequencing reveals clonal diversity and ancestral inbreeding in the grapevine cultivar Chardonnay.</title>
        <authorList>
            <person name="Roach M.J."/>
            <person name="Johnson D.L."/>
            <person name="Bohlmann J."/>
            <person name="van Vuuren H.J."/>
            <person name="Jones S.J."/>
            <person name="Pretorius I.S."/>
            <person name="Schmidt S.A."/>
            <person name="Borneman A.R."/>
        </authorList>
    </citation>
    <scope>NUCLEOTIDE SEQUENCE [LARGE SCALE GENOMIC DNA]</scope>
    <source>
        <strain evidence="2">cv. Chardonnay</strain>
        <tissue evidence="1">Leaf</tissue>
    </source>
</reference>
<accession>A0A438FW89</accession>
<gene>
    <name evidence="1" type="ORF">CK203_046323</name>
</gene>
<proteinExistence type="predicted"/>
<sequence>MWKILVRGIPLGARNDDMRAEGRGEHVIQPSADGANGWLVWEGVAQVVAIGGLDLPGFVGLVLRASNLTTELLLSQDILILVLVEALSLLLGPLNADVEEALMLKPGCVIQFSSLNLSVSWRRAFSCHGANVDTSSPDDPRSCRMDGHAIQPTRFLIQSLYLQKTSGQGVRTHPPMVLLAMMAAGHHHPTGGCQKLVGDAAVSEIVGSDYVE</sequence>
<protein>
    <submittedName>
        <fullName evidence="1">Uncharacterized protein</fullName>
    </submittedName>
</protein>
<dbReference type="Proteomes" id="UP000288805">
    <property type="component" value="Unassembled WGS sequence"/>
</dbReference>
<evidence type="ECO:0000313" key="1">
    <source>
        <dbReference type="EMBL" id="RVW64226.1"/>
    </source>
</evidence>